<dbReference type="RefSeq" id="WP_132940077.1">
    <property type="nucleotide sequence ID" value="NZ_CP119676.1"/>
</dbReference>
<organism evidence="3 4">
    <name type="scientific">Varunaivibrio sulfuroxidans</name>
    <dbReference type="NCBI Taxonomy" id="1773489"/>
    <lineage>
        <taxon>Bacteria</taxon>
        <taxon>Pseudomonadati</taxon>
        <taxon>Pseudomonadota</taxon>
        <taxon>Alphaproteobacteria</taxon>
        <taxon>Rhodospirillales</taxon>
        <taxon>Magnetovibrionaceae</taxon>
        <taxon>Varunaivibrio</taxon>
    </lineage>
</organism>
<feature type="region of interest" description="Disordered" evidence="1">
    <location>
        <begin position="125"/>
        <end position="164"/>
    </location>
</feature>
<evidence type="ECO:0000256" key="1">
    <source>
        <dbReference type="SAM" id="MobiDB-lite"/>
    </source>
</evidence>
<dbReference type="AlphaFoldDB" id="A0A4V2UN26"/>
<dbReference type="SUPFAM" id="SSF103473">
    <property type="entry name" value="MFS general substrate transporter"/>
    <property type="match status" value="1"/>
</dbReference>
<dbReference type="EMBL" id="SLZW01000011">
    <property type="protein sequence ID" value="TCS60381.1"/>
    <property type="molecule type" value="Genomic_DNA"/>
</dbReference>
<feature type="transmembrane region" description="Helical" evidence="2">
    <location>
        <begin position="62"/>
        <end position="84"/>
    </location>
</feature>
<feature type="transmembrane region" description="Helical" evidence="2">
    <location>
        <begin position="90"/>
        <end position="115"/>
    </location>
</feature>
<keyword evidence="2" id="KW-0812">Transmembrane</keyword>
<dbReference type="Proteomes" id="UP000295304">
    <property type="component" value="Unassembled WGS sequence"/>
</dbReference>
<feature type="compositionally biased region" description="Basic and acidic residues" evidence="1">
    <location>
        <begin position="145"/>
        <end position="158"/>
    </location>
</feature>
<accession>A0A4V2UN26</accession>
<keyword evidence="2" id="KW-1133">Transmembrane helix</keyword>
<name>A0A4V2UN26_9PROT</name>
<evidence type="ECO:0000313" key="3">
    <source>
        <dbReference type="EMBL" id="TCS60381.1"/>
    </source>
</evidence>
<keyword evidence="2" id="KW-0472">Membrane</keyword>
<proteinExistence type="predicted"/>
<dbReference type="OrthoDB" id="9927313at2"/>
<comment type="caution">
    <text evidence="3">The sequence shown here is derived from an EMBL/GenBank/DDBJ whole genome shotgun (WGS) entry which is preliminary data.</text>
</comment>
<evidence type="ECO:0000313" key="4">
    <source>
        <dbReference type="Proteomes" id="UP000295304"/>
    </source>
</evidence>
<sequence length="164" mass="18492">MGHPFFNALDAFGFTQMQSWIVLVCLLVFLGNFLGGMLYSISRAYLGAITPRKLSERISFRLFLLSELFLVVFIVYYHGALIGYVYPGHILFWISAMIIAPLLAIIGSQAMYLLLSKQINKNIQTGKKRRSTSRATPAAEAKNSPPEDFKNPAKDFLRGKRTPR</sequence>
<keyword evidence="4" id="KW-1185">Reference proteome</keyword>
<evidence type="ECO:0000256" key="2">
    <source>
        <dbReference type="SAM" id="Phobius"/>
    </source>
</evidence>
<protein>
    <submittedName>
        <fullName evidence="3">Uncharacterized protein</fullName>
    </submittedName>
</protein>
<feature type="transmembrane region" description="Helical" evidence="2">
    <location>
        <begin position="20"/>
        <end position="41"/>
    </location>
</feature>
<gene>
    <name evidence="3" type="ORF">EDD55_11182</name>
</gene>
<dbReference type="InterPro" id="IPR036259">
    <property type="entry name" value="MFS_trans_sf"/>
</dbReference>
<reference evidence="3 4" key="1">
    <citation type="submission" date="2019-03" db="EMBL/GenBank/DDBJ databases">
        <title>Genomic Encyclopedia of Type Strains, Phase IV (KMG-IV): sequencing the most valuable type-strain genomes for metagenomic binning, comparative biology and taxonomic classification.</title>
        <authorList>
            <person name="Goeker M."/>
        </authorList>
    </citation>
    <scope>NUCLEOTIDE SEQUENCE [LARGE SCALE GENOMIC DNA]</scope>
    <source>
        <strain evidence="3 4">DSM 101688</strain>
    </source>
</reference>